<organism evidence="7 8">
    <name type="scientific">Bordetella ansorpii</name>
    <dbReference type="NCBI Taxonomy" id="288768"/>
    <lineage>
        <taxon>Bacteria</taxon>
        <taxon>Pseudomonadati</taxon>
        <taxon>Pseudomonadota</taxon>
        <taxon>Betaproteobacteria</taxon>
        <taxon>Burkholderiales</taxon>
        <taxon>Alcaligenaceae</taxon>
        <taxon>Bordetella</taxon>
    </lineage>
</organism>
<evidence type="ECO:0000256" key="5">
    <source>
        <dbReference type="SAM" id="SignalP"/>
    </source>
</evidence>
<accession>A0A157QR53</accession>
<evidence type="ECO:0000256" key="1">
    <source>
        <dbReference type="ARBA" id="ARBA00004418"/>
    </source>
</evidence>
<dbReference type="SUPFAM" id="SSF52833">
    <property type="entry name" value="Thioredoxin-like"/>
    <property type="match status" value="1"/>
</dbReference>
<dbReference type="InterPro" id="IPR050553">
    <property type="entry name" value="Thioredoxin_ResA/DsbE_sf"/>
</dbReference>
<gene>
    <name evidence="7" type="primary">tlpA</name>
    <name evidence="7" type="ORF">SAMEA1982600_03898</name>
</gene>
<name>A0A157QR53_9BORD</name>
<keyword evidence="3" id="KW-0574">Periplasm</keyword>
<keyword evidence="4" id="KW-0676">Redox-active center</keyword>
<comment type="subcellular location">
    <subcellularLocation>
        <location evidence="1">Periplasm</location>
    </subcellularLocation>
</comment>
<dbReference type="PROSITE" id="PS51318">
    <property type="entry name" value="TAT"/>
    <property type="match status" value="1"/>
</dbReference>
<feature type="chain" id="PRO_5007615332" evidence="5">
    <location>
        <begin position="30"/>
        <end position="176"/>
    </location>
</feature>
<dbReference type="GO" id="GO:0042597">
    <property type="term" value="C:periplasmic space"/>
    <property type="evidence" value="ECO:0007669"/>
    <property type="project" value="UniProtKB-SubCell"/>
</dbReference>
<dbReference type="InterPro" id="IPR013766">
    <property type="entry name" value="Thioredoxin_domain"/>
</dbReference>
<evidence type="ECO:0000259" key="6">
    <source>
        <dbReference type="PROSITE" id="PS51352"/>
    </source>
</evidence>
<evidence type="ECO:0000313" key="7">
    <source>
        <dbReference type="EMBL" id="SAI48140.1"/>
    </source>
</evidence>
<reference evidence="7 8" key="1">
    <citation type="submission" date="2016-03" db="EMBL/GenBank/DDBJ databases">
        <authorList>
            <consortium name="Pathogen Informatics"/>
        </authorList>
    </citation>
    <scope>NUCLEOTIDE SEQUENCE [LARGE SCALE GENOMIC DNA]</scope>
    <source>
        <strain evidence="7 8">NCTC13364</strain>
    </source>
</reference>
<keyword evidence="2" id="KW-0201">Cytochrome c-type biogenesis</keyword>
<feature type="domain" description="Thioredoxin" evidence="6">
    <location>
        <begin position="37"/>
        <end position="176"/>
    </location>
</feature>
<sequence length="176" mass="18829">MIRPMNRRLFLHAGAAAAMAAAYAHRVHAAPEPAVSPDAVKALSGMALPDLDGRTHKLSDWRGRPMVVNFWATWCAPCVKEMPELEAMQKSHPKVQFIGIGVDNADNIRKFLAKVPVSYPLVVMGANAIDTLRKLGNPAGGLPFTLVFNADGTVNRKILGQIDAADLAHTVASLAG</sequence>
<feature type="signal peptide" evidence="5">
    <location>
        <begin position="1"/>
        <end position="29"/>
    </location>
</feature>
<dbReference type="GO" id="GO:0015036">
    <property type="term" value="F:disulfide oxidoreductase activity"/>
    <property type="evidence" value="ECO:0007669"/>
    <property type="project" value="UniProtKB-ARBA"/>
</dbReference>
<protein>
    <submittedName>
        <fullName evidence="7">Thioredoxin</fullName>
    </submittedName>
</protein>
<dbReference type="PROSITE" id="PS00194">
    <property type="entry name" value="THIOREDOXIN_1"/>
    <property type="match status" value="1"/>
</dbReference>
<keyword evidence="5" id="KW-0732">Signal</keyword>
<dbReference type="InterPro" id="IPR017937">
    <property type="entry name" value="Thioredoxin_CS"/>
</dbReference>
<dbReference type="PROSITE" id="PS51352">
    <property type="entry name" value="THIOREDOXIN_2"/>
    <property type="match status" value="1"/>
</dbReference>
<dbReference type="CDD" id="cd02966">
    <property type="entry name" value="TlpA_like_family"/>
    <property type="match status" value="1"/>
</dbReference>
<proteinExistence type="predicted"/>
<dbReference type="AlphaFoldDB" id="A0A157QR53"/>
<dbReference type="InterPro" id="IPR036249">
    <property type="entry name" value="Thioredoxin-like_sf"/>
</dbReference>
<dbReference type="Gene3D" id="3.40.30.10">
    <property type="entry name" value="Glutaredoxin"/>
    <property type="match status" value="1"/>
</dbReference>
<dbReference type="GO" id="GO:0017004">
    <property type="term" value="P:cytochrome complex assembly"/>
    <property type="evidence" value="ECO:0007669"/>
    <property type="project" value="UniProtKB-KW"/>
</dbReference>
<dbReference type="EMBL" id="FKBS01000025">
    <property type="protein sequence ID" value="SAI48140.1"/>
    <property type="molecule type" value="Genomic_DNA"/>
</dbReference>
<evidence type="ECO:0000256" key="4">
    <source>
        <dbReference type="ARBA" id="ARBA00023284"/>
    </source>
</evidence>
<evidence type="ECO:0000256" key="2">
    <source>
        <dbReference type="ARBA" id="ARBA00022748"/>
    </source>
</evidence>
<dbReference type="InterPro" id="IPR006311">
    <property type="entry name" value="TAT_signal"/>
</dbReference>
<dbReference type="Pfam" id="PF08534">
    <property type="entry name" value="Redoxin"/>
    <property type="match status" value="1"/>
</dbReference>
<dbReference type="InterPro" id="IPR013740">
    <property type="entry name" value="Redoxin"/>
</dbReference>
<evidence type="ECO:0000313" key="8">
    <source>
        <dbReference type="Proteomes" id="UP000077037"/>
    </source>
</evidence>
<dbReference type="Proteomes" id="UP000077037">
    <property type="component" value="Unassembled WGS sequence"/>
</dbReference>
<dbReference type="PANTHER" id="PTHR42852:SF18">
    <property type="entry name" value="CHROMOSOME UNDETERMINED SCAFFOLD_47, WHOLE GENOME SHOTGUN SEQUENCE"/>
    <property type="match status" value="1"/>
</dbReference>
<dbReference type="PANTHER" id="PTHR42852">
    <property type="entry name" value="THIOL:DISULFIDE INTERCHANGE PROTEIN DSBE"/>
    <property type="match status" value="1"/>
</dbReference>
<evidence type="ECO:0000256" key="3">
    <source>
        <dbReference type="ARBA" id="ARBA00022764"/>
    </source>
</evidence>